<protein>
    <submittedName>
        <fullName evidence="2">Uncharacterized protein</fullName>
    </submittedName>
</protein>
<accession>A0A225WM63</accession>
<dbReference type="OrthoDB" id="112058at2759"/>
<dbReference type="EMBL" id="NBNE01000663">
    <property type="protein sequence ID" value="OWZ17960.1"/>
    <property type="molecule type" value="Genomic_DNA"/>
</dbReference>
<evidence type="ECO:0000313" key="2">
    <source>
        <dbReference type="EMBL" id="OWZ17960.1"/>
    </source>
</evidence>
<comment type="caution">
    <text evidence="2">The sequence shown here is derived from an EMBL/GenBank/DDBJ whole genome shotgun (WGS) entry which is preliminary data.</text>
</comment>
<reference evidence="3" key="1">
    <citation type="submission" date="2017-03" db="EMBL/GenBank/DDBJ databases">
        <title>Phytopthora megakarya and P. palmivora, two closely related causual agents of cacao black pod achieved similar genome size and gene model numbers by different mechanisms.</title>
        <authorList>
            <person name="Ali S."/>
            <person name="Shao J."/>
            <person name="Larry D.J."/>
            <person name="Kronmiller B."/>
            <person name="Shen D."/>
            <person name="Strem M.D."/>
            <person name="Melnick R.L."/>
            <person name="Guiltinan M.J."/>
            <person name="Tyler B.M."/>
            <person name="Meinhardt L.W."/>
            <person name="Bailey B.A."/>
        </authorList>
    </citation>
    <scope>NUCLEOTIDE SEQUENCE [LARGE SCALE GENOMIC DNA]</scope>
    <source>
        <strain evidence="3">zdho120</strain>
    </source>
</reference>
<feature type="region of interest" description="Disordered" evidence="1">
    <location>
        <begin position="1"/>
        <end position="57"/>
    </location>
</feature>
<gene>
    <name evidence="2" type="ORF">PHMEG_0008015</name>
</gene>
<dbReference type="Proteomes" id="UP000198211">
    <property type="component" value="Unassembled WGS sequence"/>
</dbReference>
<proteinExistence type="predicted"/>
<name>A0A225WM63_9STRA</name>
<evidence type="ECO:0000256" key="1">
    <source>
        <dbReference type="SAM" id="MobiDB-lite"/>
    </source>
</evidence>
<sequence length="118" mass="13179">MLGNQWERVQHLPGGAPVEVETSQSVPRSPNHVLVDSEESRVHFDETPLPEDSGEVSLNEDEFEVERIADVRSGRRTRYDRRISDLLDEPTWVDEAGLNCGALLAELNVTERAAAVLT</sequence>
<dbReference type="AlphaFoldDB" id="A0A225WM63"/>
<feature type="compositionally biased region" description="Acidic residues" evidence="1">
    <location>
        <begin position="48"/>
        <end position="57"/>
    </location>
</feature>
<keyword evidence="3" id="KW-1185">Reference proteome</keyword>
<organism evidence="2 3">
    <name type="scientific">Phytophthora megakarya</name>
    <dbReference type="NCBI Taxonomy" id="4795"/>
    <lineage>
        <taxon>Eukaryota</taxon>
        <taxon>Sar</taxon>
        <taxon>Stramenopiles</taxon>
        <taxon>Oomycota</taxon>
        <taxon>Peronosporomycetes</taxon>
        <taxon>Peronosporales</taxon>
        <taxon>Peronosporaceae</taxon>
        <taxon>Phytophthora</taxon>
    </lineage>
</organism>
<evidence type="ECO:0000313" key="3">
    <source>
        <dbReference type="Proteomes" id="UP000198211"/>
    </source>
</evidence>